<keyword evidence="2" id="KW-1185">Reference proteome</keyword>
<dbReference type="RefSeq" id="WP_184835811.1">
    <property type="nucleotide sequence ID" value="NZ_BAAAVN010000007.1"/>
</dbReference>
<evidence type="ECO:0000313" key="2">
    <source>
        <dbReference type="Proteomes" id="UP000558997"/>
    </source>
</evidence>
<evidence type="ECO:0000313" key="1">
    <source>
        <dbReference type="EMBL" id="MBB5980233.1"/>
    </source>
</evidence>
<dbReference type="EMBL" id="JACHNF010000001">
    <property type="protein sequence ID" value="MBB5980233.1"/>
    <property type="molecule type" value="Genomic_DNA"/>
</dbReference>
<protein>
    <submittedName>
        <fullName evidence="1">Uncharacterized protein</fullName>
    </submittedName>
</protein>
<dbReference type="AlphaFoldDB" id="A0A841DNJ0"/>
<reference evidence="1 2" key="1">
    <citation type="submission" date="2020-08" db="EMBL/GenBank/DDBJ databases">
        <title>Sequencing the genomes of 1000 actinobacteria strains.</title>
        <authorList>
            <person name="Klenk H.-P."/>
        </authorList>
    </citation>
    <scope>NUCLEOTIDE SEQUENCE [LARGE SCALE GENOMIC DNA]</scope>
    <source>
        <strain evidence="1 2">DSM 17294</strain>
    </source>
</reference>
<accession>A0A841DNJ0</accession>
<sequence>MNIGRHQITLRGRGRVSHARRAARGLDAERRKRRWCATLGRPGGAVIVCWIVRVGFIEESEVGPWVL</sequence>
<name>A0A841DNJ0_9ACTN</name>
<proteinExistence type="predicted"/>
<gene>
    <name evidence="1" type="ORF">HDA44_003574</name>
</gene>
<organism evidence="1 2">
    <name type="scientific">Kribbella solani</name>
    <dbReference type="NCBI Taxonomy" id="236067"/>
    <lineage>
        <taxon>Bacteria</taxon>
        <taxon>Bacillati</taxon>
        <taxon>Actinomycetota</taxon>
        <taxon>Actinomycetes</taxon>
        <taxon>Propionibacteriales</taxon>
        <taxon>Kribbellaceae</taxon>
        <taxon>Kribbella</taxon>
    </lineage>
</organism>
<comment type="caution">
    <text evidence="1">The sequence shown here is derived from an EMBL/GenBank/DDBJ whole genome shotgun (WGS) entry which is preliminary data.</text>
</comment>
<dbReference type="Proteomes" id="UP000558997">
    <property type="component" value="Unassembled WGS sequence"/>
</dbReference>